<dbReference type="Pfam" id="PF00069">
    <property type="entry name" value="Pkinase"/>
    <property type="match status" value="1"/>
</dbReference>
<evidence type="ECO:0000256" key="1">
    <source>
        <dbReference type="ARBA" id="ARBA00004479"/>
    </source>
</evidence>
<protein>
    <recommendedName>
        <fullName evidence="9">Protein kinase domain-containing protein</fullName>
    </recommendedName>
</protein>
<dbReference type="InterPro" id="IPR008271">
    <property type="entry name" value="Ser/Thr_kinase_AS"/>
</dbReference>
<evidence type="ECO:0000256" key="7">
    <source>
        <dbReference type="ARBA" id="ARBA00023180"/>
    </source>
</evidence>
<proteinExistence type="predicted"/>
<dbReference type="Gene3D" id="1.10.510.10">
    <property type="entry name" value="Transferase(Phosphotransferase) domain 1"/>
    <property type="match status" value="1"/>
</dbReference>
<keyword evidence="6 8" id="KW-0472">Membrane</keyword>
<keyword evidence="7" id="KW-0325">Glycoprotein</keyword>
<dbReference type="EMBL" id="JBBPBN010000020">
    <property type="protein sequence ID" value="KAK9016887.1"/>
    <property type="molecule type" value="Genomic_DNA"/>
</dbReference>
<gene>
    <name evidence="10" type="ORF">V6N11_079380</name>
</gene>
<evidence type="ECO:0000256" key="2">
    <source>
        <dbReference type="ARBA" id="ARBA00022527"/>
    </source>
</evidence>
<dbReference type="PROSITE" id="PS50011">
    <property type="entry name" value="PROTEIN_KINASE_DOM"/>
    <property type="match status" value="1"/>
</dbReference>
<keyword evidence="11" id="KW-1185">Reference proteome</keyword>
<dbReference type="InterPro" id="IPR000719">
    <property type="entry name" value="Prot_kinase_dom"/>
</dbReference>
<feature type="transmembrane region" description="Helical" evidence="8">
    <location>
        <begin position="21"/>
        <end position="43"/>
    </location>
</feature>
<keyword evidence="2" id="KW-0723">Serine/threonine-protein kinase</keyword>
<dbReference type="InterPro" id="IPR011009">
    <property type="entry name" value="Kinase-like_dom_sf"/>
</dbReference>
<keyword evidence="3 8" id="KW-0812">Transmembrane</keyword>
<sequence>MLECDERNAVNGLALTHARHPIALFFCFGIGFLALTLSLSSYVSDARPDTSNHCRPSMCGNVEIGWPFRLKGQPRKCSDKSSIDWYNYDENMIDWYNLAFLLPGTIGRVYKFGGGTYSVCLAISGEAIYQWMRPLKPFFKVTFKVKLGQGGFGSVFKGKLRSGRLVSVKMLGKSKANGEDFISEVATIGRIHHVNIVQLIGFCVENSKQALVYGFTENGSVDKIIFSKETCTLSWPKLLEIALGVARGIGYLHKGCQMQILHFDIKPHNILLDENFIPKVSDFCLAKLYSVDDNVISLIAARGTLGYIAPELFLYVR</sequence>
<evidence type="ECO:0000256" key="4">
    <source>
        <dbReference type="ARBA" id="ARBA00022729"/>
    </source>
</evidence>
<evidence type="ECO:0000256" key="3">
    <source>
        <dbReference type="ARBA" id="ARBA00022692"/>
    </source>
</evidence>
<keyword evidence="5 8" id="KW-1133">Transmembrane helix</keyword>
<comment type="subcellular location">
    <subcellularLocation>
        <location evidence="1">Membrane</location>
        <topology evidence="1">Single-pass type I membrane protein</topology>
    </subcellularLocation>
</comment>
<organism evidence="10 11">
    <name type="scientific">Hibiscus sabdariffa</name>
    <name type="common">roselle</name>
    <dbReference type="NCBI Taxonomy" id="183260"/>
    <lineage>
        <taxon>Eukaryota</taxon>
        <taxon>Viridiplantae</taxon>
        <taxon>Streptophyta</taxon>
        <taxon>Embryophyta</taxon>
        <taxon>Tracheophyta</taxon>
        <taxon>Spermatophyta</taxon>
        <taxon>Magnoliopsida</taxon>
        <taxon>eudicotyledons</taxon>
        <taxon>Gunneridae</taxon>
        <taxon>Pentapetalae</taxon>
        <taxon>rosids</taxon>
        <taxon>malvids</taxon>
        <taxon>Malvales</taxon>
        <taxon>Malvaceae</taxon>
        <taxon>Malvoideae</taxon>
        <taxon>Hibiscus</taxon>
    </lineage>
</organism>
<keyword evidence="4" id="KW-0732">Signal</keyword>
<dbReference type="SMART" id="SM00220">
    <property type="entry name" value="S_TKc"/>
    <property type="match status" value="1"/>
</dbReference>
<name>A0ABR2RV69_9ROSI</name>
<evidence type="ECO:0000256" key="6">
    <source>
        <dbReference type="ARBA" id="ARBA00023136"/>
    </source>
</evidence>
<keyword evidence="2" id="KW-0418">Kinase</keyword>
<dbReference type="PROSITE" id="PS00108">
    <property type="entry name" value="PROTEIN_KINASE_ST"/>
    <property type="match status" value="1"/>
</dbReference>
<dbReference type="PANTHER" id="PTHR27009">
    <property type="entry name" value="RUST RESISTANCE KINASE LR10-RELATED"/>
    <property type="match status" value="1"/>
</dbReference>
<dbReference type="Proteomes" id="UP001396334">
    <property type="component" value="Unassembled WGS sequence"/>
</dbReference>
<comment type="caution">
    <text evidence="10">The sequence shown here is derived from an EMBL/GenBank/DDBJ whole genome shotgun (WGS) entry which is preliminary data.</text>
</comment>
<evidence type="ECO:0000313" key="11">
    <source>
        <dbReference type="Proteomes" id="UP001396334"/>
    </source>
</evidence>
<feature type="domain" description="Protein kinase" evidence="9">
    <location>
        <begin position="141"/>
        <end position="317"/>
    </location>
</feature>
<evidence type="ECO:0000256" key="5">
    <source>
        <dbReference type="ARBA" id="ARBA00022989"/>
    </source>
</evidence>
<keyword evidence="2" id="KW-0808">Transferase</keyword>
<reference evidence="10 11" key="1">
    <citation type="journal article" date="2024" name="G3 (Bethesda)">
        <title>Genome assembly of Hibiscus sabdariffa L. provides insights into metabolisms of medicinal natural products.</title>
        <authorList>
            <person name="Kim T."/>
        </authorList>
    </citation>
    <scope>NUCLEOTIDE SEQUENCE [LARGE SCALE GENOMIC DNA]</scope>
    <source>
        <strain evidence="10">TK-2024</strain>
        <tissue evidence="10">Old leaves</tissue>
    </source>
</reference>
<accession>A0ABR2RV69</accession>
<evidence type="ECO:0000256" key="8">
    <source>
        <dbReference type="SAM" id="Phobius"/>
    </source>
</evidence>
<dbReference type="Gene3D" id="3.30.200.20">
    <property type="entry name" value="Phosphorylase Kinase, domain 1"/>
    <property type="match status" value="1"/>
</dbReference>
<dbReference type="InterPro" id="IPR045874">
    <property type="entry name" value="LRK10/LRL21-25-like"/>
</dbReference>
<evidence type="ECO:0000259" key="9">
    <source>
        <dbReference type="PROSITE" id="PS50011"/>
    </source>
</evidence>
<dbReference type="SUPFAM" id="SSF56112">
    <property type="entry name" value="Protein kinase-like (PK-like)"/>
    <property type="match status" value="1"/>
</dbReference>
<evidence type="ECO:0000313" key="10">
    <source>
        <dbReference type="EMBL" id="KAK9016887.1"/>
    </source>
</evidence>